<proteinExistence type="predicted"/>
<evidence type="ECO:0000313" key="2">
    <source>
        <dbReference type="Proteomes" id="UP000308600"/>
    </source>
</evidence>
<reference evidence="1 2" key="1">
    <citation type="journal article" date="2019" name="Nat. Ecol. Evol.">
        <title>Megaphylogeny resolves global patterns of mushroom evolution.</title>
        <authorList>
            <person name="Varga T."/>
            <person name="Krizsan K."/>
            <person name="Foldi C."/>
            <person name="Dima B."/>
            <person name="Sanchez-Garcia M."/>
            <person name="Sanchez-Ramirez S."/>
            <person name="Szollosi G.J."/>
            <person name="Szarkandi J.G."/>
            <person name="Papp V."/>
            <person name="Albert L."/>
            <person name="Andreopoulos W."/>
            <person name="Angelini C."/>
            <person name="Antonin V."/>
            <person name="Barry K.W."/>
            <person name="Bougher N.L."/>
            <person name="Buchanan P."/>
            <person name="Buyck B."/>
            <person name="Bense V."/>
            <person name="Catcheside P."/>
            <person name="Chovatia M."/>
            <person name="Cooper J."/>
            <person name="Damon W."/>
            <person name="Desjardin D."/>
            <person name="Finy P."/>
            <person name="Geml J."/>
            <person name="Haridas S."/>
            <person name="Hughes K."/>
            <person name="Justo A."/>
            <person name="Karasinski D."/>
            <person name="Kautmanova I."/>
            <person name="Kiss B."/>
            <person name="Kocsube S."/>
            <person name="Kotiranta H."/>
            <person name="LaButti K.M."/>
            <person name="Lechner B.E."/>
            <person name="Liimatainen K."/>
            <person name="Lipzen A."/>
            <person name="Lukacs Z."/>
            <person name="Mihaltcheva S."/>
            <person name="Morgado L.N."/>
            <person name="Niskanen T."/>
            <person name="Noordeloos M.E."/>
            <person name="Ohm R.A."/>
            <person name="Ortiz-Santana B."/>
            <person name="Ovrebo C."/>
            <person name="Racz N."/>
            <person name="Riley R."/>
            <person name="Savchenko A."/>
            <person name="Shiryaev A."/>
            <person name="Soop K."/>
            <person name="Spirin V."/>
            <person name="Szebenyi C."/>
            <person name="Tomsovsky M."/>
            <person name="Tulloss R.E."/>
            <person name="Uehling J."/>
            <person name="Grigoriev I.V."/>
            <person name="Vagvolgyi C."/>
            <person name="Papp T."/>
            <person name="Martin F.M."/>
            <person name="Miettinen O."/>
            <person name="Hibbett D.S."/>
            <person name="Nagy L.G."/>
        </authorList>
    </citation>
    <scope>NUCLEOTIDE SEQUENCE [LARGE SCALE GENOMIC DNA]</scope>
    <source>
        <strain evidence="1 2">NL-1719</strain>
    </source>
</reference>
<gene>
    <name evidence="1" type="ORF">BDN72DRAFT_963743</name>
</gene>
<protein>
    <submittedName>
        <fullName evidence="1">Uncharacterized protein</fullName>
    </submittedName>
</protein>
<dbReference type="EMBL" id="ML208509">
    <property type="protein sequence ID" value="TFK63704.1"/>
    <property type="molecule type" value="Genomic_DNA"/>
</dbReference>
<organism evidence="1 2">
    <name type="scientific">Pluteus cervinus</name>
    <dbReference type="NCBI Taxonomy" id="181527"/>
    <lineage>
        <taxon>Eukaryota</taxon>
        <taxon>Fungi</taxon>
        <taxon>Dikarya</taxon>
        <taxon>Basidiomycota</taxon>
        <taxon>Agaricomycotina</taxon>
        <taxon>Agaricomycetes</taxon>
        <taxon>Agaricomycetidae</taxon>
        <taxon>Agaricales</taxon>
        <taxon>Pluteineae</taxon>
        <taxon>Pluteaceae</taxon>
        <taxon>Pluteus</taxon>
    </lineage>
</organism>
<keyword evidence="2" id="KW-1185">Reference proteome</keyword>
<evidence type="ECO:0000313" key="1">
    <source>
        <dbReference type="EMBL" id="TFK63704.1"/>
    </source>
</evidence>
<dbReference type="Proteomes" id="UP000308600">
    <property type="component" value="Unassembled WGS sequence"/>
</dbReference>
<accession>A0ACD3AEA0</accession>
<name>A0ACD3AEA0_9AGAR</name>
<sequence length="498" mass="57129">MAASSETSLPVELWSRIVQFLSSCDIQNLVLTCRYLHSCASAHNWRRLTLCTSEPQQLERIQSIIRNPGLGHHVKHLRFKPRDWANGETMHTSLWVEDNPTWWGLLDSRYWFAPSKSRRHLIQSRESIEAATKVIPHLTNLHEITVIPSFSQSRHPVSRPYCVLWASLRVERIRRLNLQLHSVGVLQVFSKAIRESNIIFHCLDILSLDLGYRLPDYPGLENDLRAIADCGRDNVTICGFFLPSRPGPHFSKVISALGCFPKLSQLHLKVFQSSWEPDPTRDYLIPFLIKHRSVLSRLQLSSYFFDQTFPESIFVPHTATSLPLSALSITCDPIPYTRFPGPVPSIARFGDTLTTLVLDLSPSSRGWLYKELHDLFIHLHKPSHGILLRRFMTRVLRLSPDIFDLMSDHLEKLETLELGYTKLVGANGLDDSDEDLFKHNLGTRTYTSWGLRRLHLRSMYSSLPSALLMEFVADRIPSVKEFGPFDWSDICLKIGPLY</sequence>